<reference evidence="1" key="1">
    <citation type="submission" date="2019-09" db="EMBL/GenBank/DDBJ databases">
        <title>Draft genome information of white flower Hibiscus syriacus.</title>
        <authorList>
            <person name="Kim Y.-M."/>
        </authorList>
    </citation>
    <scope>NUCLEOTIDE SEQUENCE [LARGE SCALE GENOMIC DNA]</scope>
    <source>
        <strain evidence="1">YM2019G1</strain>
    </source>
</reference>
<evidence type="ECO:0000313" key="2">
    <source>
        <dbReference type="Proteomes" id="UP000436088"/>
    </source>
</evidence>
<organism evidence="1 2">
    <name type="scientific">Hibiscus syriacus</name>
    <name type="common">Rose of Sharon</name>
    <dbReference type="NCBI Taxonomy" id="106335"/>
    <lineage>
        <taxon>Eukaryota</taxon>
        <taxon>Viridiplantae</taxon>
        <taxon>Streptophyta</taxon>
        <taxon>Embryophyta</taxon>
        <taxon>Tracheophyta</taxon>
        <taxon>Spermatophyta</taxon>
        <taxon>Magnoliopsida</taxon>
        <taxon>eudicotyledons</taxon>
        <taxon>Gunneridae</taxon>
        <taxon>Pentapetalae</taxon>
        <taxon>rosids</taxon>
        <taxon>malvids</taxon>
        <taxon>Malvales</taxon>
        <taxon>Malvaceae</taxon>
        <taxon>Malvoideae</taxon>
        <taxon>Hibiscus</taxon>
    </lineage>
</organism>
<dbReference type="AlphaFoldDB" id="A0A6A2ZKI7"/>
<dbReference type="InterPro" id="IPR043502">
    <property type="entry name" value="DNA/RNA_pol_sf"/>
</dbReference>
<dbReference type="SUPFAM" id="SSF56672">
    <property type="entry name" value="DNA/RNA polymerases"/>
    <property type="match status" value="1"/>
</dbReference>
<name>A0A6A2ZKI7_HIBSY</name>
<dbReference type="EMBL" id="VEPZ02001133">
    <property type="protein sequence ID" value="KAE8692418.1"/>
    <property type="molecule type" value="Genomic_DNA"/>
</dbReference>
<gene>
    <name evidence="1" type="ORF">F3Y22_tig00110833pilonHSYRG00012</name>
</gene>
<accession>A0A6A2ZKI7</accession>
<dbReference type="PANTHER" id="PTHR11439:SF467">
    <property type="entry name" value="INTEGRASE CATALYTIC DOMAIN-CONTAINING PROTEIN"/>
    <property type="match status" value="1"/>
</dbReference>
<dbReference type="Proteomes" id="UP000436088">
    <property type="component" value="Unassembled WGS sequence"/>
</dbReference>
<dbReference type="CDD" id="cd09272">
    <property type="entry name" value="RNase_HI_RT_Ty1"/>
    <property type="match status" value="1"/>
</dbReference>
<proteinExistence type="predicted"/>
<dbReference type="PANTHER" id="PTHR11439">
    <property type="entry name" value="GAG-POL-RELATED RETROTRANSPOSON"/>
    <property type="match status" value="1"/>
</dbReference>
<protein>
    <submittedName>
        <fullName evidence="1">Uncharacterized protein</fullName>
    </submittedName>
</protein>
<comment type="caution">
    <text evidence="1">The sequence shown here is derived from an EMBL/GenBank/DDBJ whole genome shotgun (WGS) entry which is preliminary data.</text>
</comment>
<evidence type="ECO:0000313" key="1">
    <source>
        <dbReference type="EMBL" id="KAE8692418.1"/>
    </source>
</evidence>
<sequence>MVVPPKLSADGGQPFVDVHLYRSIVGELQYVTLTRPNIAFEVNKTRVIIKPSTSLDLVCYVDVDWAASVEDRHFTAGYCIYFGNNLVAWCSKKQSVVFRSTSEAEYTRVANSVSELVWIEQLLTEIGMVLSGKPAM</sequence>
<keyword evidence="2" id="KW-1185">Reference proteome</keyword>